<sequence>MFGKYTPDSGFNETAFKRVESLGSSTQQVLQGLDGVSAFKRACKTCCVLEPSDSTRLNAVLLKPEFGVYAQLNTLENPDES</sequence>
<gene>
    <name evidence="1" type="primary">BQ5605_C008g05382</name>
    <name evidence="1" type="ORF">BQ5605_C008G05382</name>
</gene>
<accession>A0A2X0MGB4</accession>
<proteinExistence type="predicted"/>
<dbReference type="EMBL" id="FQNC01000048">
    <property type="protein sequence ID" value="SGY80418.1"/>
    <property type="molecule type" value="Genomic_DNA"/>
</dbReference>
<evidence type="ECO:0000313" key="1">
    <source>
        <dbReference type="EMBL" id="SGY80418.1"/>
    </source>
</evidence>
<name>A0A2X0MGB4_9BASI</name>
<dbReference type="Proteomes" id="UP000249464">
    <property type="component" value="Unassembled WGS sequence"/>
</dbReference>
<organism evidence="1 2">
    <name type="scientific">Microbotryum silenes-dioicae</name>
    <dbReference type="NCBI Taxonomy" id="796604"/>
    <lineage>
        <taxon>Eukaryota</taxon>
        <taxon>Fungi</taxon>
        <taxon>Dikarya</taxon>
        <taxon>Basidiomycota</taxon>
        <taxon>Pucciniomycotina</taxon>
        <taxon>Microbotryomycetes</taxon>
        <taxon>Microbotryales</taxon>
        <taxon>Microbotryaceae</taxon>
        <taxon>Microbotryum</taxon>
    </lineage>
</organism>
<protein>
    <submittedName>
        <fullName evidence="1">BQ5605_C008g05382 protein</fullName>
    </submittedName>
</protein>
<reference evidence="1 2" key="1">
    <citation type="submission" date="2016-11" db="EMBL/GenBank/DDBJ databases">
        <authorList>
            <person name="Jaros S."/>
            <person name="Januszkiewicz K."/>
            <person name="Wedrychowicz H."/>
        </authorList>
    </citation>
    <scope>NUCLEOTIDE SEQUENCE [LARGE SCALE GENOMIC DNA]</scope>
</reference>
<keyword evidence="2" id="KW-1185">Reference proteome</keyword>
<dbReference type="AlphaFoldDB" id="A0A2X0MGB4"/>
<evidence type="ECO:0000313" key="2">
    <source>
        <dbReference type="Proteomes" id="UP000249464"/>
    </source>
</evidence>